<dbReference type="Proteomes" id="UP000268313">
    <property type="component" value="Unassembled WGS sequence"/>
</dbReference>
<sequence length="145" mass="16409">MSSQPASHALAWLPLVLLPAMFVLVSFTLSKMGGWTRLARDYRLDKGGGFPCRSFVSGHMGWVEYRSCLTVGGDARGLYLAVLLPFRAAHPPLCIPWSDIHDRRHERHFFIHWDTFLVGPERVKLRLQSSALKPLDKYLPPVVQA</sequence>
<organism evidence="2 3">
    <name type="scientific">Corallococcus carmarthensis</name>
    <dbReference type="NCBI Taxonomy" id="2316728"/>
    <lineage>
        <taxon>Bacteria</taxon>
        <taxon>Pseudomonadati</taxon>
        <taxon>Myxococcota</taxon>
        <taxon>Myxococcia</taxon>
        <taxon>Myxococcales</taxon>
        <taxon>Cystobacterineae</taxon>
        <taxon>Myxococcaceae</taxon>
        <taxon>Corallococcus</taxon>
    </lineage>
</organism>
<evidence type="ECO:0000256" key="1">
    <source>
        <dbReference type="SAM" id="Phobius"/>
    </source>
</evidence>
<evidence type="ECO:0000313" key="2">
    <source>
        <dbReference type="EMBL" id="RKH04981.1"/>
    </source>
</evidence>
<evidence type="ECO:0000313" key="3">
    <source>
        <dbReference type="Proteomes" id="UP000268313"/>
    </source>
</evidence>
<protein>
    <submittedName>
        <fullName evidence="2">Uncharacterized protein</fullName>
    </submittedName>
</protein>
<proteinExistence type="predicted"/>
<accession>A0A3A8KL58</accession>
<name>A0A3A8KL58_9BACT</name>
<feature type="transmembrane region" description="Helical" evidence="1">
    <location>
        <begin position="12"/>
        <end position="30"/>
    </location>
</feature>
<dbReference type="EMBL" id="RAWE01000023">
    <property type="protein sequence ID" value="RKH04981.1"/>
    <property type="molecule type" value="Genomic_DNA"/>
</dbReference>
<keyword evidence="1" id="KW-0812">Transmembrane</keyword>
<dbReference type="AlphaFoldDB" id="A0A3A8KL58"/>
<dbReference type="OrthoDB" id="5383389at2"/>
<gene>
    <name evidence="2" type="ORF">D7X32_09535</name>
</gene>
<keyword evidence="1" id="KW-0472">Membrane</keyword>
<reference evidence="3" key="1">
    <citation type="submission" date="2018-09" db="EMBL/GenBank/DDBJ databases">
        <authorList>
            <person name="Livingstone P.G."/>
            <person name="Whitworth D.E."/>
        </authorList>
    </citation>
    <scope>NUCLEOTIDE SEQUENCE [LARGE SCALE GENOMIC DNA]</scope>
    <source>
        <strain evidence="3">CA043D</strain>
    </source>
</reference>
<keyword evidence="3" id="KW-1185">Reference proteome</keyword>
<comment type="caution">
    <text evidence="2">The sequence shown here is derived from an EMBL/GenBank/DDBJ whole genome shotgun (WGS) entry which is preliminary data.</text>
</comment>
<dbReference type="RefSeq" id="WP_120602197.1">
    <property type="nucleotide sequence ID" value="NZ_JABFJX010000386.1"/>
</dbReference>
<keyword evidence="1" id="KW-1133">Transmembrane helix</keyword>